<dbReference type="Proteomes" id="UP000549113">
    <property type="component" value="Unassembled WGS sequence"/>
</dbReference>
<keyword evidence="3" id="KW-1185">Reference proteome</keyword>
<accession>A0AA40VLW2</accession>
<dbReference type="CDD" id="cd00761">
    <property type="entry name" value="Glyco_tranf_GTA_type"/>
    <property type="match status" value="1"/>
</dbReference>
<dbReference type="AlphaFoldDB" id="A0AA40VLW2"/>
<feature type="domain" description="Glycosyltransferase 2-like" evidence="1">
    <location>
        <begin position="8"/>
        <end position="137"/>
    </location>
</feature>
<organism evidence="2 3">
    <name type="scientific">Microbacterium invictum</name>
    <dbReference type="NCBI Taxonomy" id="515415"/>
    <lineage>
        <taxon>Bacteria</taxon>
        <taxon>Bacillati</taxon>
        <taxon>Actinomycetota</taxon>
        <taxon>Actinomycetes</taxon>
        <taxon>Micrococcales</taxon>
        <taxon>Microbacteriaceae</taxon>
        <taxon>Microbacterium</taxon>
    </lineage>
</organism>
<protein>
    <recommendedName>
        <fullName evidence="1">Glycosyltransferase 2-like domain-containing protein</fullName>
    </recommendedName>
</protein>
<proteinExistence type="predicted"/>
<dbReference type="EMBL" id="JACIFH010000001">
    <property type="protein sequence ID" value="MBB4139771.1"/>
    <property type="molecule type" value="Genomic_DNA"/>
</dbReference>
<dbReference type="SUPFAM" id="SSF53448">
    <property type="entry name" value="Nucleotide-diphospho-sugar transferases"/>
    <property type="match status" value="1"/>
</dbReference>
<evidence type="ECO:0000313" key="2">
    <source>
        <dbReference type="EMBL" id="MBB4139771.1"/>
    </source>
</evidence>
<dbReference type="RefSeq" id="WP_183499391.1">
    <property type="nucleotide sequence ID" value="NZ_BAABCO010000001.1"/>
</dbReference>
<evidence type="ECO:0000259" key="1">
    <source>
        <dbReference type="Pfam" id="PF00535"/>
    </source>
</evidence>
<sequence>MTEPFVDVVIACHDQTRPLDRAVRSVLQDETTRHLVRVTVVAHGLPADALRDRVAGIDGAVRIVEYADGIRSAAGPFNHGLSLVTADYCAVLGSDDFLEPGALAAWIRAARERTPDMAIACIRIDGEARMPNPLVRLGRRHELDAAKDRLFYRTAPLGLIRTATMRQLGLGMTEGVRVGEDFVFSIRLFTQAARVDFLADAPCYVIGLDARERTTLATMDAEEDLEAVVRLLDEGVPTGLNARHRRALAVKLTRVSIIGKVRARPSAAQWRDDTEVMFVATLLRRLLALHPGAIAPFNRQDRAVLDALLTEPTIKRVTAEVARAARAGRLRRWFTPNILRSFDRESTLRRYVLYVLRRERTSA</sequence>
<dbReference type="Gene3D" id="3.90.550.10">
    <property type="entry name" value="Spore Coat Polysaccharide Biosynthesis Protein SpsA, Chain A"/>
    <property type="match status" value="1"/>
</dbReference>
<reference evidence="2 3" key="1">
    <citation type="submission" date="2020-08" db="EMBL/GenBank/DDBJ databases">
        <title>Sequencing the genomes of 1000 actinobacteria strains.</title>
        <authorList>
            <person name="Klenk H.-P."/>
        </authorList>
    </citation>
    <scope>NUCLEOTIDE SEQUENCE [LARGE SCALE GENOMIC DNA]</scope>
    <source>
        <strain evidence="2 3">DSM 19600</strain>
    </source>
</reference>
<dbReference type="Pfam" id="PF00535">
    <property type="entry name" value="Glycos_transf_2"/>
    <property type="match status" value="1"/>
</dbReference>
<dbReference type="InterPro" id="IPR029044">
    <property type="entry name" value="Nucleotide-diphossugar_trans"/>
</dbReference>
<evidence type="ECO:0000313" key="3">
    <source>
        <dbReference type="Proteomes" id="UP000549113"/>
    </source>
</evidence>
<comment type="caution">
    <text evidence="2">The sequence shown here is derived from an EMBL/GenBank/DDBJ whole genome shotgun (WGS) entry which is preliminary data.</text>
</comment>
<name>A0AA40VLW2_9MICO</name>
<gene>
    <name evidence="2" type="ORF">BKA10_001565</name>
</gene>
<dbReference type="InterPro" id="IPR001173">
    <property type="entry name" value="Glyco_trans_2-like"/>
</dbReference>